<feature type="region of interest" description="Disordered" evidence="1">
    <location>
        <begin position="1"/>
        <end position="78"/>
    </location>
</feature>
<sequence>KRADDGSWAPGKYEGPGTPYDDGKWYPGKYPSAKEKREDDGSWYPGKYEGAGTPYDDGKWHEGKYEGPGTPYDDGKWYPGKYPSAKEKREDDGSWYPGKYEGAGTPYGDGKWHEGKYEGKGTPYDDGKWHPEHHDEPTTVKLRGQSSALFRKHLRPPTPNLGQELIQPRTFDLGHSSCHSSETLSVPKCRVSRKLETEAVPEASASAGSMLGCLGTIYQSLCKMSACR</sequence>
<proteinExistence type="predicted"/>
<feature type="compositionally biased region" description="Basic and acidic residues" evidence="1">
    <location>
        <begin position="56"/>
        <end position="65"/>
    </location>
</feature>
<evidence type="ECO:0000256" key="1">
    <source>
        <dbReference type="SAM" id="MobiDB-lite"/>
    </source>
</evidence>
<dbReference type="AlphaFoldDB" id="A0A0G4N6C3"/>
<protein>
    <submittedName>
        <fullName evidence="2">Uncharacterized protein</fullName>
    </submittedName>
</protein>
<reference evidence="3" key="1">
    <citation type="submission" date="2015-05" db="EMBL/GenBank/DDBJ databases">
        <authorList>
            <person name="Fogelqvist Johan"/>
        </authorList>
    </citation>
    <scope>NUCLEOTIDE SEQUENCE [LARGE SCALE GENOMIC DNA]</scope>
</reference>
<feature type="non-terminal residue" evidence="2">
    <location>
        <position position="1"/>
    </location>
</feature>
<gene>
    <name evidence="2" type="ORF">BN1723_018964</name>
</gene>
<organism evidence="2 3">
    <name type="scientific">Verticillium longisporum</name>
    <name type="common">Verticillium dahliae var. longisporum</name>
    <dbReference type="NCBI Taxonomy" id="100787"/>
    <lineage>
        <taxon>Eukaryota</taxon>
        <taxon>Fungi</taxon>
        <taxon>Dikarya</taxon>
        <taxon>Ascomycota</taxon>
        <taxon>Pezizomycotina</taxon>
        <taxon>Sordariomycetes</taxon>
        <taxon>Hypocreomycetidae</taxon>
        <taxon>Glomerellales</taxon>
        <taxon>Plectosphaerellaceae</taxon>
        <taxon>Verticillium</taxon>
    </lineage>
</organism>
<dbReference type="Proteomes" id="UP000045706">
    <property type="component" value="Unassembled WGS sequence"/>
</dbReference>
<accession>A0A0G4N6C3</accession>
<evidence type="ECO:0000313" key="3">
    <source>
        <dbReference type="Proteomes" id="UP000045706"/>
    </source>
</evidence>
<evidence type="ECO:0000313" key="2">
    <source>
        <dbReference type="EMBL" id="CRK42027.1"/>
    </source>
</evidence>
<name>A0A0G4N6C3_VERLO</name>
<dbReference type="EMBL" id="CVQI01032705">
    <property type="protein sequence ID" value="CRK42027.1"/>
    <property type="molecule type" value="Genomic_DNA"/>
</dbReference>